<feature type="region of interest" description="Disordered" evidence="1">
    <location>
        <begin position="181"/>
        <end position="215"/>
    </location>
</feature>
<feature type="domain" description="DUF4357" evidence="2">
    <location>
        <begin position="262"/>
        <end position="316"/>
    </location>
</feature>
<dbReference type="EMBL" id="JAUSVO010000001">
    <property type="protein sequence ID" value="MDQ0436487.1"/>
    <property type="molecule type" value="Genomic_DNA"/>
</dbReference>
<evidence type="ECO:0000256" key="1">
    <source>
        <dbReference type="SAM" id="MobiDB-lite"/>
    </source>
</evidence>
<protein>
    <recommendedName>
        <fullName evidence="2">DUF4357 domain-containing protein</fullName>
    </recommendedName>
</protein>
<keyword evidence="4" id="KW-1185">Reference proteome</keyword>
<dbReference type="InterPro" id="IPR025579">
    <property type="entry name" value="DUF4357"/>
</dbReference>
<sequence>MNDISRSRRGRTLKLYLVDGSPSGVITAELGISSVRAAVASRTALPDLIRREEASRTGIYLLVGPDPDLPGRQLVYVGEGDQVKTRLAAHDGDESKEFFTRAVLVVSKDENLTKAHGRYLESRIIAAIRNAGRAKLVNGTEPPFKGLPEPEIADMERVLDEVEILLPVLGFDVLRPAGQEAGDQSALGGTPAKVHSVEADKSTGPQLGNSPLESGEGPTFIASIKKARAKAVERAGEFVVFAGSTAYRDFQESLSYPLRSLRQALQESGALTPDADPDLLRFTQDVSFGSPSAASSMIGGYSDSGPRTWKLEKTGQSYGDWRKRRISEGGGA</sequence>
<dbReference type="Proteomes" id="UP001241603">
    <property type="component" value="Unassembled WGS sequence"/>
</dbReference>
<gene>
    <name evidence="3" type="ORF">QO014_000857</name>
</gene>
<feature type="region of interest" description="Disordered" evidence="1">
    <location>
        <begin position="291"/>
        <end position="313"/>
    </location>
</feature>
<accession>A0ABU0H2H9</accession>
<dbReference type="CDD" id="cd10447">
    <property type="entry name" value="GIY-YIG_unchar_2"/>
    <property type="match status" value="1"/>
</dbReference>
<feature type="compositionally biased region" description="Polar residues" evidence="1">
    <location>
        <begin position="203"/>
        <end position="212"/>
    </location>
</feature>
<proteinExistence type="predicted"/>
<evidence type="ECO:0000259" key="2">
    <source>
        <dbReference type="Pfam" id="PF14267"/>
    </source>
</evidence>
<evidence type="ECO:0000313" key="4">
    <source>
        <dbReference type="Proteomes" id="UP001241603"/>
    </source>
</evidence>
<name>A0ABU0H2H9_9HYPH</name>
<evidence type="ECO:0000313" key="3">
    <source>
        <dbReference type="EMBL" id="MDQ0436487.1"/>
    </source>
</evidence>
<comment type="caution">
    <text evidence="3">The sequence shown here is derived from an EMBL/GenBank/DDBJ whole genome shotgun (WGS) entry which is preliminary data.</text>
</comment>
<organism evidence="3 4">
    <name type="scientific">Kaistia dalseonensis</name>
    <dbReference type="NCBI Taxonomy" id="410840"/>
    <lineage>
        <taxon>Bacteria</taxon>
        <taxon>Pseudomonadati</taxon>
        <taxon>Pseudomonadota</taxon>
        <taxon>Alphaproteobacteria</taxon>
        <taxon>Hyphomicrobiales</taxon>
        <taxon>Kaistiaceae</taxon>
        <taxon>Kaistia</taxon>
    </lineage>
</organism>
<dbReference type="RefSeq" id="WP_266347392.1">
    <property type="nucleotide sequence ID" value="NZ_JAPKNG010000001.1"/>
</dbReference>
<dbReference type="Pfam" id="PF14267">
    <property type="entry name" value="DUF4357"/>
    <property type="match status" value="1"/>
</dbReference>
<reference evidence="3 4" key="1">
    <citation type="submission" date="2023-07" db="EMBL/GenBank/DDBJ databases">
        <title>Genomic Encyclopedia of Type Strains, Phase IV (KMG-IV): sequencing the most valuable type-strain genomes for metagenomic binning, comparative biology and taxonomic classification.</title>
        <authorList>
            <person name="Goeker M."/>
        </authorList>
    </citation>
    <scope>NUCLEOTIDE SEQUENCE [LARGE SCALE GENOMIC DNA]</scope>
    <source>
        <strain evidence="3 4">B6-8</strain>
    </source>
</reference>